<accession>A0A9X3RYM5</accession>
<name>A0A9X3RYM5_9ACTN</name>
<dbReference type="RefSeq" id="WP_270038620.1">
    <property type="nucleotide sequence ID" value="NZ_JAPDOD010000003.1"/>
</dbReference>
<evidence type="ECO:0000313" key="2">
    <source>
        <dbReference type="Proteomes" id="UP001149140"/>
    </source>
</evidence>
<comment type="caution">
    <text evidence="1">The sequence shown here is derived from an EMBL/GenBank/DDBJ whole genome shotgun (WGS) entry which is preliminary data.</text>
</comment>
<dbReference type="AlphaFoldDB" id="A0A9X3RYM5"/>
<organism evidence="1 2">
    <name type="scientific">Solirubrobacter ginsenosidimutans</name>
    <dbReference type="NCBI Taxonomy" id="490573"/>
    <lineage>
        <taxon>Bacteria</taxon>
        <taxon>Bacillati</taxon>
        <taxon>Actinomycetota</taxon>
        <taxon>Thermoleophilia</taxon>
        <taxon>Solirubrobacterales</taxon>
        <taxon>Solirubrobacteraceae</taxon>
        <taxon>Solirubrobacter</taxon>
    </lineage>
</organism>
<evidence type="ECO:0000313" key="1">
    <source>
        <dbReference type="EMBL" id="MDA0159855.1"/>
    </source>
</evidence>
<proteinExistence type="predicted"/>
<gene>
    <name evidence="1" type="ORF">OM076_06245</name>
</gene>
<protein>
    <submittedName>
        <fullName evidence="1">Uncharacterized protein</fullName>
    </submittedName>
</protein>
<sequence>MSLPAAIECDDALIVFEGPRRIRHQGVASFDLWPDAREAEEVRNRIESGRPILVILSGPQAEATVLTEQFAGAPPAFAVLVNAIARDLSPIPVPALDWLPNDVRERGLRFLRASMLRLRRTPALLCPALCLDERDAACPHVRFAHLSRVGGHTERELSLVVAYAFANVTPRYTTHTRTVRNQRSAEEER</sequence>
<reference evidence="1" key="1">
    <citation type="submission" date="2022-10" db="EMBL/GenBank/DDBJ databases">
        <title>The WGS of Solirubrobacter ginsenosidimutans DSM 21036.</title>
        <authorList>
            <person name="Jiang Z."/>
        </authorList>
    </citation>
    <scope>NUCLEOTIDE SEQUENCE</scope>
    <source>
        <strain evidence="1">DSM 21036</strain>
    </source>
</reference>
<keyword evidence="2" id="KW-1185">Reference proteome</keyword>
<dbReference type="Proteomes" id="UP001149140">
    <property type="component" value="Unassembled WGS sequence"/>
</dbReference>
<dbReference type="EMBL" id="JAPDOD010000003">
    <property type="protein sequence ID" value="MDA0159855.1"/>
    <property type="molecule type" value="Genomic_DNA"/>
</dbReference>